<organism evidence="1 2">
    <name type="scientific">Rhizoctonia solani</name>
    <dbReference type="NCBI Taxonomy" id="456999"/>
    <lineage>
        <taxon>Eukaryota</taxon>
        <taxon>Fungi</taxon>
        <taxon>Dikarya</taxon>
        <taxon>Basidiomycota</taxon>
        <taxon>Agaricomycotina</taxon>
        <taxon>Agaricomycetes</taxon>
        <taxon>Cantharellales</taxon>
        <taxon>Ceratobasidiaceae</taxon>
        <taxon>Rhizoctonia</taxon>
    </lineage>
</organism>
<dbReference type="EMBL" id="CAJMWT010009505">
    <property type="protein sequence ID" value="CAE6538693.1"/>
    <property type="molecule type" value="Genomic_DNA"/>
</dbReference>
<evidence type="ECO:0000313" key="2">
    <source>
        <dbReference type="Proteomes" id="UP000663843"/>
    </source>
</evidence>
<evidence type="ECO:0000313" key="1">
    <source>
        <dbReference type="EMBL" id="CAE6538693.1"/>
    </source>
</evidence>
<accession>A0A8H3DRR0</accession>
<reference evidence="1" key="1">
    <citation type="submission" date="2021-01" db="EMBL/GenBank/DDBJ databases">
        <authorList>
            <person name="Kaushik A."/>
        </authorList>
    </citation>
    <scope>NUCLEOTIDE SEQUENCE</scope>
    <source>
        <strain evidence="1">AG2-2IIIB</strain>
    </source>
</reference>
<dbReference type="Proteomes" id="UP000663843">
    <property type="component" value="Unassembled WGS sequence"/>
</dbReference>
<comment type="caution">
    <text evidence="1">The sequence shown here is derived from an EMBL/GenBank/DDBJ whole genome shotgun (WGS) entry which is preliminary data.</text>
</comment>
<protein>
    <submittedName>
        <fullName evidence="1">Uncharacterized protein</fullName>
    </submittedName>
</protein>
<gene>
    <name evidence="1" type="ORF">RDB_LOCUS191837</name>
</gene>
<proteinExistence type="predicted"/>
<dbReference type="AlphaFoldDB" id="A0A8H3DRR0"/>
<name>A0A8H3DRR0_9AGAM</name>
<sequence length="168" mass="18371">MRYVTDRDRYTCININVTFSWAARVVPSLMGRYTHPIVSPPFLPSNGEIIAGIVRADPTPPDVHINPDLAGHEGIVRLGNGDNEVDDIVASAVESNVTTNTGNTSIGIHIGVNRIHVFIVNLIISVTASASCSLFDAYTRFLGVERDCFRRRRCVRCGSSQATQQSMP</sequence>